<organism evidence="1 2">
    <name type="scientific">Phytophthora megakarya</name>
    <dbReference type="NCBI Taxonomy" id="4795"/>
    <lineage>
        <taxon>Eukaryota</taxon>
        <taxon>Sar</taxon>
        <taxon>Stramenopiles</taxon>
        <taxon>Oomycota</taxon>
        <taxon>Peronosporomycetes</taxon>
        <taxon>Peronosporales</taxon>
        <taxon>Peronosporaceae</taxon>
        <taxon>Phytophthora</taxon>
    </lineage>
</organism>
<dbReference type="AlphaFoldDB" id="A0A225UM46"/>
<sequence length="145" mass="16738">MKGHDSEKLKQTVQDIRENIVNARSRATYQNSHCCFLPWVVRQKPQLASSLLLEHLEDYFSQLLCSEQRAGHFNLFLIFGHTMSKTLESELTNYFEGSSTRSLQALQNKDTIIKAGKDHLIFDKYSFLCNKMLAHSSKEMPFVHA</sequence>
<reference evidence="2" key="1">
    <citation type="submission" date="2017-03" db="EMBL/GenBank/DDBJ databases">
        <title>Phytopthora megakarya and P. palmivora, two closely related causual agents of cacao black pod achieved similar genome size and gene model numbers by different mechanisms.</title>
        <authorList>
            <person name="Ali S."/>
            <person name="Shao J."/>
            <person name="Larry D.J."/>
            <person name="Kronmiller B."/>
            <person name="Shen D."/>
            <person name="Strem M.D."/>
            <person name="Melnick R.L."/>
            <person name="Guiltinan M.J."/>
            <person name="Tyler B.M."/>
            <person name="Meinhardt L.W."/>
            <person name="Bailey B.A."/>
        </authorList>
    </citation>
    <scope>NUCLEOTIDE SEQUENCE [LARGE SCALE GENOMIC DNA]</scope>
    <source>
        <strain evidence="2">zdho120</strain>
    </source>
</reference>
<evidence type="ECO:0000313" key="2">
    <source>
        <dbReference type="Proteomes" id="UP000198211"/>
    </source>
</evidence>
<comment type="caution">
    <text evidence="1">The sequence shown here is derived from an EMBL/GenBank/DDBJ whole genome shotgun (WGS) entry which is preliminary data.</text>
</comment>
<accession>A0A225UM46</accession>
<gene>
    <name evidence="1" type="ORF">PHMEG_00036174</name>
</gene>
<dbReference type="Proteomes" id="UP000198211">
    <property type="component" value="Unassembled WGS sequence"/>
</dbReference>
<proteinExistence type="predicted"/>
<protein>
    <submittedName>
        <fullName evidence="1">Uncharacterized protein</fullName>
    </submittedName>
</protein>
<keyword evidence="2" id="KW-1185">Reference proteome</keyword>
<evidence type="ECO:0000313" key="1">
    <source>
        <dbReference type="EMBL" id="OWY94172.1"/>
    </source>
</evidence>
<dbReference type="EMBL" id="NBNE01014790">
    <property type="protein sequence ID" value="OWY94172.1"/>
    <property type="molecule type" value="Genomic_DNA"/>
</dbReference>
<name>A0A225UM46_9STRA</name>